<evidence type="ECO:0000256" key="2">
    <source>
        <dbReference type="SAM" id="SignalP"/>
    </source>
</evidence>
<feature type="domain" description="Carboxylesterase type B" evidence="3">
    <location>
        <begin position="344"/>
        <end position="510"/>
    </location>
</feature>
<protein>
    <recommendedName>
        <fullName evidence="3">Carboxylesterase type B domain-containing protein</fullName>
    </recommendedName>
</protein>
<feature type="chain" id="PRO_5045561420" description="Carboxylesterase type B domain-containing protein" evidence="2">
    <location>
        <begin position="18"/>
        <end position="703"/>
    </location>
</feature>
<dbReference type="SUPFAM" id="SSF53474">
    <property type="entry name" value="alpha/beta-Hydrolases"/>
    <property type="match status" value="2"/>
</dbReference>
<dbReference type="InterPro" id="IPR050309">
    <property type="entry name" value="Type-B_Carboxylest/Lipase"/>
</dbReference>
<dbReference type="Gene3D" id="3.40.50.1820">
    <property type="entry name" value="alpha/beta hydrolase"/>
    <property type="match status" value="2"/>
</dbReference>
<dbReference type="Pfam" id="PF00135">
    <property type="entry name" value="COesterase"/>
    <property type="match status" value="3"/>
</dbReference>
<gene>
    <name evidence="4" type="ORF">ANN_13649</name>
</gene>
<dbReference type="InterPro" id="IPR002018">
    <property type="entry name" value="CarbesteraseB"/>
</dbReference>
<comment type="caution">
    <text evidence="4">The sequence shown here is derived from an EMBL/GenBank/DDBJ whole genome shotgun (WGS) entry which is preliminary data.</text>
</comment>
<evidence type="ECO:0000259" key="3">
    <source>
        <dbReference type="Pfam" id="PF00135"/>
    </source>
</evidence>
<evidence type="ECO:0000313" key="4">
    <source>
        <dbReference type="EMBL" id="KAJ4446947.1"/>
    </source>
</evidence>
<organism evidence="4 5">
    <name type="scientific">Periplaneta americana</name>
    <name type="common">American cockroach</name>
    <name type="synonym">Blatta americana</name>
    <dbReference type="NCBI Taxonomy" id="6978"/>
    <lineage>
        <taxon>Eukaryota</taxon>
        <taxon>Metazoa</taxon>
        <taxon>Ecdysozoa</taxon>
        <taxon>Arthropoda</taxon>
        <taxon>Hexapoda</taxon>
        <taxon>Insecta</taxon>
        <taxon>Pterygota</taxon>
        <taxon>Neoptera</taxon>
        <taxon>Polyneoptera</taxon>
        <taxon>Dictyoptera</taxon>
        <taxon>Blattodea</taxon>
        <taxon>Blattoidea</taxon>
        <taxon>Blattidae</taxon>
        <taxon>Blattinae</taxon>
        <taxon>Periplaneta</taxon>
    </lineage>
</organism>
<proteinExistence type="predicted"/>
<feature type="domain" description="Carboxylesterase type B" evidence="3">
    <location>
        <begin position="20"/>
        <end position="60"/>
    </location>
</feature>
<dbReference type="EMBL" id="JAJSOF020000009">
    <property type="protein sequence ID" value="KAJ4446947.1"/>
    <property type="molecule type" value="Genomic_DNA"/>
</dbReference>
<dbReference type="PROSITE" id="PS00941">
    <property type="entry name" value="CARBOXYLESTERASE_B_2"/>
    <property type="match status" value="1"/>
</dbReference>
<evidence type="ECO:0000313" key="5">
    <source>
        <dbReference type="Proteomes" id="UP001148838"/>
    </source>
</evidence>
<dbReference type="InterPro" id="IPR029058">
    <property type="entry name" value="AB_hydrolase_fold"/>
</dbReference>
<evidence type="ECO:0000256" key="1">
    <source>
        <dbReference type="ARBA" id="ARBA00023180"/>
    </source>
</evidence>
<reference evidence="4 5" key="1">
    <citation type="journal article" date="2022" name="Allergy">
        <title>Genome assembly and annotation of Periplaneta americana reveal a comprehensive cockroach allergen profile.</title>
        <authorList>
            <person name="Wang L."/>
            <person name="Xiong Q."/>
            <person name="Saelim N."/>
            <person name="Wang L."/>
            <person name="Nong W."/>
            <person name="Wan A.T."/>
            <person name="Shi M."/>
            <person name="Liu X."/>
            <person name="Cao Q."/>
            <person name="Hui J.H.L."/>
            <person name="Sookrung N."/>
            <person name="Leung T.F."/>
            <person name="Tungtrongchitr A."/>
            <person name="Tsui S.K.W."/>
        </authorList>
    </citation>
    <scope>NUCLEOTIDE SEQUENCE [LARGE SCALE GENOMIC DNA]</scope>
    <source>
        <strain evidence="4">PWHHKU_190912</strain>
    </source>
</reference>
<feature type="domain" description="Carboxylesterase type B" evidence="3">
    <location>
        <begin position="221"/>
        <end position="326"/>
    </location>
</feature>
<dbReference type="Proteomes" id="UP001148838">
    <property type="component" value="Unassembled WGS sequence"/>
</dbReference>
<keyword evidence="1" id="KW-0325">Glycoprotein</keyword>
<keyword evidence="2" id="KW-0732">Signal</keyword>
<sequence length="703" mass="78576">MLTLQLICFCLLTAVWADYVDLPHGRLKGHRLLSRKGRDIFSFQGIPYANPPVGELRFQKGLELNGLHQLLVYADDVNMLGENTQTIRENSEILLEASNAIRLEVNPGKTKYMIMSRDQNIVRNGNIKIGDLSFEEVEKFKYLGATVTNIDDTQEEIKRRTNMGNACYYSVEKLLSSSLLSFNDAVSTTRLFNVDEIGDSEMVFGEMKPRSRYRLSGIHLTPPQPPEPWTGVLDATKEGPDCMQRPLPPRPKSPEVVGDEDCLYLNVYTPLLPEDGEVAELLPVMFWIHGGGWVAGSGSSDLYGPQYLLDKEIVLVTINYRLGAFGSGGSTALGERQYRSVWRNPDNVTIFGHGAGGASVHYLMLTEVSKGLFHRGISQSGTATSLWALPSPGTSEISGLRLAYYLDCPTEPSSLMISCIREVDAEEIILSISELTVQYADGGPGFLYTPDIRFGPVVEKAVGEGDEMFLSKTAMGTVLASYNKHRIVPWMVGFTSGDGAIIIEGVFRTECRPLCESGDMLENSTGFSARILKMHHYDTIFQNWKKLKLDLQDLEDSFRSRDNETRRGQAEIRQWIKAFLFDYEPLDKDSRKVLIEHCLQIRTVSSQFTVLLAQSLEFTVSRTSDLQRQSTVLELRSLQLRSTALELRPSDADTVADAHSSRTPVHKTGWLALFTGLLIEWLNKLKLPKFARVSSFIATARPS</sequence>
<name>A0ABQ8TLR1_PERAM</name>
<keyword evidence="5" id="KW-1185">Reference proteome</keyword>
<dbReference type="InterPro" id="IPR019819">
    <property type="entry name" value="Carboxylesterase_B_CS"/>
</dbReference>
<feature type="signal peptide" evidence="2">
    <location>
        <begin position="1"/>
        <end position="17"/>
    </location>
</feature>
<accession>A0ABQ8TLR1</accession>
<dbReference type="PANTHER" id="PTHR11559">
    <property type="entry name" value="CARBOXYLESTERASE"/>
    <property type="match status" value="1"/>
</dbReference>